<reference evidence="4" key="1">
    <citation type="submission" date="2025-08" db="UniProtKB">
        <authorList>
            <consortium name="RefSeq"/>
        </authorList>
    </citation>
    <scope>IDENTIFICATION</scope>
</reference>
<feature type="region of interest" description="Disordered" evidence="1">
    <location>
        <begin position="462"/>
        <end position="506"/>
    </location>
</feature>
<proteinExistence type="predicted"/>
<evidence type="ECO:0000313" key="4">
    <source>
        <dbReference type="RefSeq" id="XP_005095758.1"/>
    </source>
</evidence>
<protein>
    <submittedName>
        <fullName evidence="4">Transcription factor MYB120</fullName>
    </submittedName>
</protein>
<feature type="compositionally biased region" description="Low complexity" evidence="1">
    <location>
        <begin position="80"/>
        <end position="101"/>
    </location>
</feature>
<dbReference type="GeneID" id="101858259"/>
<keyword evidence="2" id="KW-0812">Transmembrane</keyword>
<accession>A0ABM0JKD4</accession>
<keyword evidence="2" id="KW-1133">Transmembrane helix</keyword>
<name>A0ABM0JKD4_APLCA</name>
<evidence type="ECO:0000313" key="3">
    <source>
        <dbReference type="Proteomes" id="UP000694888"/>
    </source>
</evidence>
<dbReference type="Proteomes" id="UP000694888">
    <property type="component" value="Unplaced"/>
</dbReference>
<evidence type="ECO:0000256" key="2">
    <source>
        <dbReference type="SAM" id="Phobius"/>
    </source>
</evidence>
<sequence>MSSRPPSYEEAVLYPVEVRPDNSSQQQQQHHHHQHSGQRPEQQHRQQQPCQNPRDDHSHFSPLAPAVLNAIPPSIPHAGTASCPYTTPSSSSSPPDHSGQTFEHLEVTRRPPGLTSTLDTPSIVIHSAHSTPGEDFSTVDDMFPEQENNSQPQEPEPSGHNNTGIILDGHHTDDTARAFQCPNPHQTSVIGENGSLTSELQQTWATGGCSTTVPQLVENPQTSSDRLKDIPQQREDPIIPEPNATDASRVVSTNEVANANERVRAYKVNGNTPGLRYHNTANGANTTVVEVDNSILSDGRDRDETRIEMDEDISIPGANSSRKGNNSSCTQQQGAASVDTDVCDSLPSDKLLSESRTGVIIGAPSTGASGYDHQGYNNTQGPSARPKTNLGAGLGGGGGLIPSTHKMSRSYNDLSSRSKGGCRHDLIYMERVHGNSPACAVHSNSRETIPFHPNFHHLHHNHNYHQQQQQPHYKRSANNLGRSGRCEEDSDHYHNNPHQSQKQHLLPESRTFHGSRGMRSVSADDVRVRSGTDEYVWKDGKVQLKNGGISHGESVRYVWKDGHVEKITTDANNEDTQVEVLETSDGKACSKINPVFVCVFLIGVIAVVIILPVYYAS</sequence>
<feature type="region of interest" description="Disordered" evidence="1">
    <location>
        <begin position="1"/>
        <end position="102"/>
    </location>
</feature>
<feature type="compositionally biased region" description="Polar residues" evidence="1">
    <location>
        <begin position="317"/>
        <end position="335"/>
    </location>
</feature>
<feature type="region of interest" description="Disordered" evidence="1">
    <location>
        <begin position="363"/>
        <end position="416"/>
    </location>
</feature>
<keyword evidence="3" id="KW-1185">Reference proteome</keyword>
<keyword evidence="2" id="KW-0472">Membrane</keyword>
<gene>
    <name evidence="4" type="primary">LOC101858259</name>
</gene>
<feature type="transmembrane region" description="Helical" evidence="2">
    <location>
        <begin position="594"/>
        <end position="616"/>
    </location>
</feature>
<feature type="compositionally biased region" description="Low complexity" evidence="1">
    <location>
        <begin position="145"/>
        <end position="158"/>
    </location>
</feature>
<evidence type="ECO:0000256" key="1">
    <source>
        <dbReference type="SAM" id="MobiDB-lite"/>
    </source>
</evidence>
<feature type="region of interest" description="Disordered" evidence="1">
    <location>
        <begin position="295"/>
        <end position="341"/>
    </location>
</feature>
<feature type="compositionally biased region" description="Basic and acidic residues" evidence="1">
    <location>
        <begin position="298"/>
        <end position="308"/>
    </location>
</feature>
<dbReference type="RefSeq" id="XP_005095758.1">
    <property type="nucleotide sequence ID" value="XM_005095701.3"/>
</dbReference>
<organism evidence="3 4">
    <name type="scientific">Aplysia californica</name>
    <name type="common">California sea hare</name>
    <dbReference type="NCBI Taxonomy" id="6500"/>
    <lineage>
        <taxon>Eukaryota</taxon>
        <taxon>Metazoa</taxon>
        <taxon>Spiralia</taxon>
        <taxon>Lophotrochozoa</taxon>
        <taxon>Mollusca</taxon>
        <taxon>Gastropoda</taxon>
        <taxon>Heterobranchia</taxon>
        <taxon>Euthyneura</taxon>
        <taxon>Tectipleura</taxon>
        <taxon>Aplysiida</taxon>
        <taxon>Aplysioidea</taxon>
        <taxon>Aplysiidae</taxon>
        <taxon>Aplysia</taxon>
    </lineage>
</organism>
<feature type="region of interest" description="Disordered" evidence="1">
    <location>
        <begin position="127"/>
        <end position="163"/>
    </location>
</feature>
<feature type="compositionally biased region" description="Basic and acidic residues" evidence="1">
    <location>
        <begin position="484"/>
        <end position="494"/>
    </location>
</feature>